<evidence type="ECO:0000313" key="1">
    <source>
        <dbReference type="EMBL" id="QQR06719.1"/>
    </source>
</evidence>
<reference evidence="1 2" key="1">
    <citation type="submission" date="2020-11" db="EMBL/GenBank/DDBJ databases">
        <title>Closed and high quality bacterial genomes of the OMM12 community.</title>
        <authorList>
            <person name="Marbouty M."/>
            <person name="Lamy-Besnier Q."/>
            <person name="Debarbieux L."/>
            <person name="Koszul R."/>
        </authorList>
    </citation>
    <scope>NUCLEOTIDE SEQUENCE [LARGE SCALE GENOMIC DNA]</scope>
    <source>
        <strain evidence="1 2">YL31</strain>
    </source>
</reference>
<evidence type="ECO:0000313" key="2">
    <source>
        <dbReference type="Proteomes" id="UP000595792"/>
    </source>
</evidence>
<sequence length="176" mass="18975">MKFLKTHTGAMVVLAVVIVLSVLLGSHRSLVQAREKVEAQFAPIAGDLQDCLDITANLLTVAGRYLDEGELGELTDSRAALAELAESGGITEAHAAYERLLGDAETVFLKLEDCALSGRDADYVKGFRTDLAAEQDTIARDGYNAAADRYNERVLGGFPARVLGTLTFVRPAETFR</sequence>
<evidence type="ECO:0008006" key="3">
    <source>
        <dbReference type="Google" id="ProtNLM"/>
    </source>
</evidence>
<dbReference type="EMBL" id="CP065315">
    <property type="protein sequence ID" value="QQR06719.1"/>
    <property type="molecule type" value="Genomic_DNA"/>
</dbReference>
<organism evidence="1 2">
    <name type="scientific">Flavonifractor plautii</name>
    <name type="common">Fusobacterium plautii</name>
    <dbReference type="NCBI Taxonomy" id="292800"/>
    <lineage>
        <taxon>Bacteria</taxon>
        <taxon>Bacillati</taxon>
        <taxon>Bacillota</taxon>
        <taxon>Clostridia</taxon>
        <taxon>Eubacteriales</taxon>
        <taxon>Oscillospiraceae</taxon>
        <taxon>Flavonifractor</taxon>
    </lineage>
</organism>
<dbReference type="AlphaFoldDB" id="A0AAX1KLM6"/>
<dbReference type="Gene3D" id="1.20.1440.20">
    <property type="entry name" value="LemA-like domain"/>
    <property type="match status" value="1"/>
</dbReference>
<name>A0AAX1KLM6_FLAPL</name>
<proteinExistence type="predicted"/>
<dbReference type="Proteomes" id="UP000595792">
    <property type="component" value="Chromosome"/>
</dbReference>
<dbReference type="InterPro" id="IPR023353">
    <property type="entry name" value="LemA-like_dom_sf"/>
</dbReference>
<dbReference type="RefSeq" id="WP_065534292.1">
    <property type="nucleotide sequence ID" value="NZ_CP015406.2"/>
</dbReference>
<gene>
    <name evidence="1" type="ORF">I5Q84_04250</name>
</gene>
<protein>
    <recommendedName>
        <fullName evidence="3">LemA family protein</fullName>
    </recommendedName>
</protein>
<accession>A0AAX1KLM6</accession>
<dbReference type="KEGG" id="fpla:A4U99_05285"/>